<feature type="signal peptide" evidence="1">
    <location>
        <begin position="1"/>
        <end position="22"/>
    </location>
</feature>
<evidence type="ECO:0008006" key="4">
    <source>
        <dbReference type="Google" id="ProtNLM"/>
    </source>
</evidence>
<feature type="chain" id="PRO_5004525758" description="Antistasin-like domain-containing protein" evidence="1">
    <location>
        <begin position="23"/>
        <end position="1217"/>
    </location>
</feature>
<evidence type="ECO:0000313" key="3">
    <source>
        <dbReference type="Proteomes" id="UP000014803"/>
    </source>
</evidence>
<reference evidence="2 3" key="1">
    <citation type="journal article" date="2013" name="Sci. Rep.">
        <title>Extraordinary expansion of a Sorangium cellulosum genome from an alkaline milieu.</title>
        <authorList>
            <person name="Han K."/>
            <person name="Li Z.F."/>
            <person name="Peng R."/>
            <person name="Zhu L.P."/>
            <person name="Zhou T."/>
            <person name="Wang L.G."/>
            <person name="Li S.G."/>
            <person name="Zhang X.B."/>
            <person name="Hu W."/>
            <person name="Wu Z.H."/>
            <person name="Qin N."/>
            <person name="Li Y.Z."/>
        </authorList>
    </citation>
    <scope>NUCLEOTIDE SEQUENCE [LARGE SCALE GENOMIC DNA]</scope>
    <source>
        <strain evidence="2 3">So0157-2</strain>
    </source>
</reference>
<name>S4XSY4_SORCE</name>
<dbReference type="PATRIC" id="fig|1254432.3.peg.3307"/>
<keyword evidence="1" id="KW-0732">Signal</keyword>
<organism evidence="2 3">
    <name type="scientific">Sorangium cellulosum So0157-2</name>
    <dbReference type="NCBI Taxonomy" id="1254432"/>
    <lineage>
        <taxon>Bacteria</taxon>
        <taxon>Pseudomonadati</taxon>
        <taxon>Myxococcota</taxon>
        <taxon>Polyangia</taxon>
        <taxon>Polyangiales</taxon>
        <taxon>Polyangiaceae</taxon>
        <taxon>Sorangium</taxon>
    </lineage>
</organism>
<sequence>MRRTHRWFTRVALLPLAAAALAAPALPSCGGDRLLRAKQIEHRAELVGGPVAMADVGDFLLENDQIRVAILGGRDSPGPGIFGGAIVDVDRRRGRIGEEGGQGRDRFAEMFSLANLIVPDPTATDVSVLADGSDGAEAGIRVEGDGEFLFEAIGLLRAQEDLLGLFFPNVRSRIRFRTDYLLHPGDRFVTVRTVLLLDDRPPPGCEAPRSCEPCPDGYQQDPGGCLTCACSDVLPLDNATAPVSVLGGVLGDPADQAQEEAARRAGIVAGDFVFFGNQNDVFAPGAGFDEDTAVQDAWNAGRNSFSEPLTFDFVAAAGGDVSYGYFTRAQEGAAPSVVNVPLFASAATAFVSASRSCLYSEGDDAACDAHRAFSYERYLAVGDGDIASVTDVMHRLRGTETGTVHGHVLWESTLEAAPNARVFVFSDPDPSRPFGSLDELVAANREARGDVGLINEIDADVGLDPSEDGDFRGALPPGSYVLVARNAAGTATSAPVRVRLRAGEQVAVSPRLPTPATVRYRVADEAGQRMPAKLAFISLDDAGRRLPGDGRRRVYLGDGRLGNGNRAIEVTATGEGEVEIEPGRYQITVSRGIEYGIYVERDVTLAPGRAFQLDATLVREVDTSGWMSADMHLHSRPSFDSGMPLPRRVATVAAEGVELAVSTDHDVETDYQPTARALELAPHLATAIGAEITTLEQGHFIGFPLKYDELDVPTHGAHDWTCEPGGTILDAIRASGDGTVEPLTIVAHPRDGFFGYIEQLGVDTYTMDRTPTFLEENNPVFRTASCAFDAMELINGKRFDLVRTPSVAEVVDWNRCLARLNAARGAGEIEAACPEAAGWLRAPCAAPGGSAPAAGGASGSPSDAAVAVAVADCKRRARTELAWALMKRILARTPDEQEKNWGFAGASPDSQELCGPAALGDAPVAAEARDEPCTFRAGQVDDYFRYLERGFLPAQIASSDSHDASKEPGFPRTYFRSATDSPAALATPAAVESLRGAHAFTTYGPFVRATIGGRTYGEVAGASAGEPLELLFDVQTASWFGVDRVEIYLNGRMIRLLEPEMPPSALVDVRGKVTFTVPERDSWVVIIAMGLEDRNLMSPVSLDVPFGEIQLSRLASDGFGRIPAISALFAPTPTVPDWSPVPPYAVTNPIYIDVDGNGRYDAPLPRPDFCSRPCDPAVLDPEQCPAEQDCLLEEQVCGFPIPGKCDHRRPALGHHDD</sequence>
<dbReference type="STRING" id="1254432.SCE1572_14715"/>
<dbReference type="HOGENOM" id="CLU_269350_0_0_7"/>
<proteinExistence type="predicted"/>
<protein>
    <recommendedName>
        <fullName evidence="4">Antistasin-like domain-containing protein</fullName>
    </recommendedName>
</protein>
<dbReference type="InterPro" id="IPR016195">
    <property type="entry name" value="Pol/histidinol_Pase-like"/>
</dbReference>
<dbReference type="SUPFAM" id="SSF89550">
    <property type="entry name" value="PHP domain-like"/>
    <property type="match status" value="1"/>
</dbReference>
<dbReference type="RefSeq" id="WP_020734906.1">
    <property type="nucleotide sequence ID" value="NC_021658.1"/>
</dbReference>
<dbReference type="Gene3D" id="3.20.20.140">
    <property type="entry name" value="Metal-dependent hydrolases"/>
    <property type="match status" value="1"/>
</dbReference>
<dbReference type="AlphaFoldDB" id="S4XSY4"/>
<dbReference type="eggNOG" id="COG0613">
    <property type="taxonomic scope" value="Bacteria"/>
</dbReference>
<dbReference type="Proteomes" id="UP000014803">
    <property type="component" value="Chromosome"/>
</dbReference>
<accession>S4XSY4</accession>
<dbReference type="EMBL" id="CP003969">
    <property type="protein sequence ID" value="AGP35664.1"/>
    <property type="molecule type" value="Genomic_DNA"/>
</dbReference>
<dbReference type="OrthoDB" id="5525048at2"/>
<gene>
    <name evidence="2" type="ORF">SCE1572_14715</name>
</gene>
<dbReference type="KEGG" id="scu:SCE1572_14715"/>
<evidence type="ECO:0000256" key="1">
    <source>
        <dbReference type="SAM" id="SignalP"/>
    </source>
</evidence>
<evidence type="ECO:0000313" key="2">
    <source>
        <dbReference type="EMBL" id="AGP35664.1"/>
    </source>
</evidence>